<sequence>MAEHPYFNASLFQFLVDLRFNNNREWFQANKKRYETEVRDPMLRFIADVGPHLETVSKRFVADPRPRGGSLFRIHRDVRFSKDKSPYKTNVGAHFRHEVGRDVHAPGFYLHLEPGQVFIAGGVWHPSGSALTKIRDAIVEHPKAWQQATSSPAFCAVANLGGDSLKRPPKGYEPDHPLIEDLKRKDFIAHAEFTEEQACAPDFMDVFTQTCQAFAPLAKFLTTALELPW</sequence>
<reference evidence="1 2" key="1">
    <citation type="journal article" date="2014" name="Nature">
        <title>An environmental bacterial taxon with a large and distinct metabolic repertoire.</title>
        <authorList>
            <person name="Wilson M.C."/>
            <person name="Mori T."/>
            <person name="Ruckert C."/>
            <person name="Uria A.R."/>
            <person name="Helf M.J."/>
            <person name="Takada K."/>
            <person name="Gernert C."/>
            <person name="Steffens U.A."/>
            <person name="Heycke N."/>
            <person name="Schmitt S."/>
            <person name="Rinke C."/>
            <person name="Helfrich E.J."/>
            <person name="Brachmann A.O."/>
            <person name="Gurgui C."/>
            <person name="Wakimoto T."/>
            <person name="Kracht M."/>
            <person name="Crusemann M."/>
            <person name="Hentschel U."/>
            <person name="Abe I."/>
            <person name="Matsunaga S."/>
            <person name="Kalinowski J."/>
            <person name="Takeyama H."/>
            <person name="Piel J."/>
        </authorList>
    </citation>
    <scope>NUCLEOTIDE SEQUENCE [LARGE SCALE GENOMIC DNA]</scope>
    <source>
        <strain evidence="2">TSY2</strain>
    </source>
</reference>
<dbReference type="PIRSF" id="PIRSF028451">
    <property type="entry name" value="UCP028451"/>
    <property type="match status" value="1"/>
</dbReference>
<dbReference type="EMBL" id="AZHX01001347">
    <property type="protein sequence ID" value="ETX03927.1"/>
    <property type="molecule type" value="Genomic_DNA"/>
</dbReference>
<evidence type="ECO:0000313" key="2">
    <source>
        <dbReference type="Proteomes" id="UP000019140"/>
    </source>
</evidence>
<organism evidence="1 2">
    <name type="scientific">Candidatus Entotheonella gemina</name>
    <dbReference type="NCBI Taxonomy" id="1429439"/>
    <lineage>
        <taxon>Bacteria</taxon>
        <taxon>Pseudomonadati</taxon>
        <taxon>Nitrospinota/Tectimicrobiota group</taxon>
        <taxon>Candidatus Tectimicrobiota</taxon>
        <taxon>Candidatus Entotheonellia</taxon>
        <taxon>Candidatus Entotheonellales</taxon>
        <taxon>Candidatus Entotheonellaceae</taxon>
        <taxon>Candidatus Entotheonella</taxon>
    </lineage>
</organism>
<evidence type="ECO:0000313" key="1">
    <source>
        <dbReference type="EMBL" id="ETX03927.1"/>
    </source>
</evidence>
<dbReference type="AlphaFoldDB" id="W4M2S0"/>
<dbReference type="PATRIC" id="fig|1429439.4.peg.5378"/>
<name>W4M2S0_9BACT</name>
<dbReference type="NCBIfam" id="TIGR02453">
    <property type="entry name" value="TIGR02453 family protein"/>
    <property type="match status" value="1"/>
</dbReference>
<dbReference type="PANTHER" id="PTHR36452">
    <property type="entry name" value="CHROMOSOME 12, WHOLE GENOME SHOTGUN SEQUENCE"/>
    <property type="match status" value="1"/>
</dbReference>
<comment type="caution">
    <text evidence="1">The sequence shown here is derived from an EMBL/GenBank/DDBJ whole genome shotgun (WGS) entry which is preliminary data.</text>
</comment>
<proteinExistence type="predicted"/>
<dbReference type="HOGENOM" id="CLU_036742_2_0_7"/>
<accession>W4M2S0</accession>
<dbReference type="Proteomes" id="UP000019140">
    <property type="component" value="Unassembled WGS sequence"/>
</dbReference>
<dbReference type="InterPro" id="IPR015996">
    <property type="entry name" value="UCP028451"/>
</dbReference>
<keyword evidence="2" id="KW-1185">Reference proteome</keyword>
<gene>
    <name evidence="1" type="ORF">ETSY2_31710</name>
</gene>
<dbReference type="PANTHER" id="PTHR36452:SF1">
    <property type="entry name" value="DUF2461 DOMAIN-CONTAINING PROTEIN"/>
    <property type="match status" value="1"/>
</dbReference>
<protein>
    <recommendedName>
        <fullName evidence="3">TIGR02453 family protein</fullName>
    </recommendedName>
</protein>
<dbReference type="InterPro" id="IPR012808">
    <property type="entry name" value="CHP02453"/>
</dbReference>
<dbReference type="Pfam" id="PF09365">
    <property type="entry name" value="DUF2461"/>
    <property type="match status" value="1"/>
</dbReference>
<evidence type="ECO:0008006" key="3">
    <source>
        <dbReference type="Google" id="ProtNLM"/>
    </source>
</evidence>